<name>A0A7X6A0N3_9ACTN</name>
<evidence type="ECO:0000256" key="2">
    <source>
        <dbReference type="RuleBase" id="RU003679"/>
    </source>
</evidence>
<dbReference type="InterPro" id="IPR054746">
    <property type="entry name" value="GLMA-like_second"/>
</dbReference>
<dbReference type="Pfam" id="PF22369">
    <property type="entry name" value="GLMA_2nd"/>
    <property type="match status" value="1"/>
</dbReference>
<dbReference type="RefSeq" id="WP_167207351.1">
    <property type="nucleotide sequence ID" value="NZ_JAASRO010000001.1"/>
</dbReference>
<reference evidence="5 6" key="1">
    <citation type="submission" date="2020-03" db="EMBL/GenBank/DDBJ databases">
        <title>Sequencing the genomes of 1000 actinobacteria strains.</title>
        <authorList>
            <person name="Klenk H.-P."/>
        </authorList>
    </citation>
    <scope>NUCLEOTIDE SEQUENCE [LARGE SCALE GENOMIC DNA]</scope>
    <source>
        <strain evidence="5 6">DSM 45490</strain>
    </source>
</reference>
<dbReference type="PANTHER" id="PTHR23421">
    <property type="entry name" value="BETA-GALACTOSIDASE RELATED"/>
    <property type="match status" value="1"/>
</dbReference>
<dbReference type="AlphaFoldDB" id="A0A7X6A0N3"/>
<dbReference type="EMBL" id="JAASRO010000001">
    <property type="protein sequence ID" value="NIK57336.1"/>
    <property type="molecule type" value="Genomic_DNA"/>
</dbReference>
<keyword evidence="6" id="KW-1185">Reference proteome</keyword>
<dbReference type="EC" id="3.2.1.23" evidence="5"/>
<dbReference type="InterPro" id="IPR001944">
    <property type="entry name" value="Glycoside_Hdrlase_35"/>
</dbReference>
<gene>
    <name evidence="5" type="ORF">BJY22_003053</name>
</gene>
<protein>
    <submittedName>
        <fullName evidence="5">Beta-galactosidase</fullName>
        <ecNumber evidence="5">3.2.1.23</ecNumber>
    </submittedName>
</protein>
<dbReference type="InterPro" id="IPR031330">
    <property type="entry name" value="Gly_Hdrlase_35_cat"/>
</dbReference>
<keyword evidence="5" id="KW-0326">Glycosidase</keyword>
<proteinExistence type="inferred from homology"/>
<dbReference type="GO" id="GO:0004565">
    <property type="term" value="F:beta-galactosidase activity"/>
    <property type="evidence" value="ECO:0007669"/>
    <property type="project" value="UniProtKB-EC"/>
</dbReference>
<dbReference type="InterPro" id="IPR017853">
    <property type="entry name" value="GH"/>
</dbReference>
<organism evidence="5 6">
    <name type="scientific">Kribbella shirazensis</name>
    <dbReference type="NCBI Taxonomy" id="1105143"/>
    <lineage>
        <taxon>Bacteria</taxon>
        <taxon>Bacillati</taxon>
        <taxon>Actinomycetota</taxon>
        <taxon>Actinomycetes</taxon>
        <taxon>Propionibacteriales</taxon>
        <taxon>Kribbellaceae</taxon>
        <taxon>Kribbella</taxon>
    </lineage>
</organism>
<evidence type="ECO:0000313" key="6">
    <source>
        <dbReference type="Proteomes" id="UP000555407"/>
    </source>
</evidence>
<sequence>MSSSADVYRPISIQNGALTLHGEATALYGGAVHYWRLDRDRWDSILDSVRRMGFTMISIYIPWEVHEIEKGRFDFGQVNPSNDIDAFLTLCESKGFKIVVRPGPQINSELTYFGYPKRILADERLQARSAKGSKVVLTQVPKPIPALNYASEEFFAETALWYDAICAILAKHAYPNGGIVAAQVDNEMAYFFGVNAYIADYSDASIEGYRQFVLDKYGDLPGLNSAYSAKYSSLESLEPPRRFDATSRQEIPWYADWAEYRERYLITSMARLADMMRERGLARIALFHNYPHPLGPGGAVSGFTAPFNLAGLEEHLDFVGFDIYSRKELYSHVKTIASYVVGTSRYPYIPEFIAGVWPWYLNPGDLADEEFVTKAALMHGIRGFSRYMLVERDRWLDSPIRRDGRERPEKVEMFRTVNEMLEAGDFRNLRRQEDVLLLANREYDRLEAASVLVSFPGDFLETPSGFSEYAGALTVSEDPLGFDEPVQLAKSTWFSAFSEALTHSGFGYVLSDTALAAERWRRHKVLVLSTLDYLDAGLQAALVEYAESGGTVVIGPKAPTLDSTMRPCTVLQDALVDAAPLAGGALEAKTGSGRIILVPELDAVPATVGEVCSRTGLVTMTVNDPALDVTVHHTVGDPRTKVVFVANPTAAPVAAQIEVGAELDAVREIWDGRDVPTDGMTIAENLPPYSIHVYRCVFSA</sequence>
<accession>A0A7X6A0N3</accession>
<dbReference type="Gene3D" id="3.40.50.880">
    <property type="match status" value="1"/>
</dbReference>
<dbReference type="InterPro" id="IPR029062">
    <property type="entry name" value="Class_I_gatase-like"/>
</dbReference>
<dbReference type="Proteomes" id="UP000555407">
    <property type="component" value="Unassembled WGS sequence"/>
</dbReference>
<dbReference type="Pfam" id="PF01301">
    <property type="entry name" value="Glyco_hydro_35"/>
    <property type="match status" value="1"/>
</dbReference>
<comment type="caution">
    <text evidence="5">The sequence shown here is derived from an EMBL/GenBank/DDBJ whole genome shotgun (WGS) entry which is preliminary data.</text>
</comment>
<dbReference type="SUPFAM" id="SSF51445">
    <property type="entry name" value="(Trans)glycosidases"/>
    <property type="match status" value="1"/>
</dbReference>
<dbReference type="CDD" id="cd03143">
    <property type="entry name" value="A4_beta-galactosidase_middle_domain"/>
    <property type="match status" value="1"/>
</dbReference>
<evidence type="ECO:0000259" key="3">
    <source>
        <dbReference type="Pfam" id="PF01301"/>
    </source>
</evidence>
<comment type="similarity">
    <text evidence="1 2">Belongs to the glycosyl hydrolase 35 family.</text>
</comment>
<dbReference type="Gene3D" id="3.20.20.80">
    <property type="entry name" value="Glycosidases"/>
    <property type="match status" value="1"/>
</dbReference>
<keyword evidence="5" id="KW-0378">Hydrolase</keyword>
<evidence type="ECO:0000259" key="4">
    <source>
        <dbReference type="Pfam" id="PF22369"/>
    </source>
</evidence>
<evidence type="ECO:0000313" key="5">
    <source>
        <dbReference type="EMBL" id="NIK57336.1"/>
    </source>
</evidence>
<evidence type="ECO:0000256" key="1">
    <source>
        <dbReference type="ARBA" id="ARBA00009809"/>
    </source>
</evidence>
<dbReference type="GO" id="GO:0005975">
    <property type="term" value="P:carbohydrate metabolic process"/>
    <property type="evidence" value="ECO:0007669"/>
    <property type="project" value="InterPro"/>
</dbReference>
<feature type="domain" description="Glycoside hydrolase 35 catalytic" evidence="3">
    <location>
        <begin position="18"/>
        <end position="131"/>
    </location>
</feature>
<feature type="domain" description="GLMA-like second" evidence="4">
    <location>
        <begin position="499"/>
        <end position="582"/>
    </location>
</feature>